<comment type="similarity">
    <text evidence="2 10">Belongs to the cytochrome P450 family.</text>
</comment>
<keyword evidence="4 9" id="KW-0479">Metal-binding</keyword>
<dbReference type="GO" id="GO:0020037">
    <property type="term" value="F:heme binding"/>
    <property type="evidence" value="ECO:0007669"/>
    <property type="project" value="InterPro"/>
</dbReference>
<dbReference type="InterPro" id="IPR001128">
    <property type="entry name" value="Cyt_P450"/>
</dbReference>
<dbReference type="Pfam" id="PF00067">
    <property type="entry name" value="p450"/>
    <property type="match status" value="1"/>
</dbReference>
<proteinExistence type="inferred from homology"/>
<dbReference type="PANTHER" id="PTHR24305:SF230">
    <property type="entry name" value="P450, PUTATIVE (EUROFUNG)-RELATED"/>
    <property type="match status" value="1"/>
</dbReference>
<dbReference type="CDD" id="cd11058">
    <property type="entry name" value="CYP60B-like"/>
    <property type="match status" value="1"/>
</dbReference>
<dbReference type="OrthoDB" id="1470350at2759"/>
<keyword evidence="6 9" id="KW-0408">Iron</keyword>
<evidence type="ECO:0000256" key="1">
    <source>
        <dbReference type="ARBA" id="ARBA00001971"/>
    </source>
</evidence>
<dbReference type="SUPFAM" id="SSF48264">
    <property type="entry name" value="Cytochrome P450"/>
    <property type="match status" value="1"/>
</dbReference>
<reference evidence="12 13" key="1">
    <citation type="submission" date="2017-11" db="EMBL/GenBank/DDBJ databases">
        <title>Comparative genomics of Botrytis spp.</title>
        <authorList>
            <person name="Valero-Jimenez C.A."/>
            <person name="Tapia P."/>
            <person name="Veloso J."/>
            <person name="Silva-Moreno E."/>
            <person name="Staats M."/>
            <person name="Valdes J.H."/>
            <person name="Van Kan J.A.L."/>
        </authorList>
    </citation>
    <scope>NUCLEOTIDE SEQUENCE [LARGE SCALE GENOMIC DNA]</scope>
    <source>
        <strain evidence="12 13">MUCL2830</strain>
    </source>
</reference>
<sequence>MLSVAAPVVAFLYLLYTLISTIRVLYYHPLSRIPGPSLWIAFPLFRHLSSIRGRHVIDLRALHQKYGEAVRFGPNEVSFITAQAWRDIYGHGHKQLPKVVRSTQSRRDIISANDIDHSRYRRSISHGFSAKALQEQEPLMKGYIDKLIIKLKEHAESRSPVDMVKWYNVTTFDLIGDLAFGQSFGGLETSGYHFWVSTLFDSVRVLSYIALMDTYPMLFQLVKPFMPTGLAGVKERQDEYTISTVQKRLTKPKNSGSTDFMDSMLRNYGEIEGLSDEELAENASVLVIAGSETTATLLSGVTFLLLKNPVAMEKLKDEVLSVIKSEEDITFTNISANLPYMLACLDEALRCYPPVPTGIQRYTVAPTTVISGYEVPQNTKVAVHQSSAYHSSMNFYKPECFIPERWLPEAKNDPKSPFFNDNRDVFQPFSTGPRNCVGKNLAYNEMRIILTRIIWNFDLELCPESQAWDKQKSYILWDKPQLMCKLTPMAH</sequence>
<comment type="caution">
    <text evidence="12">The sequence shown here is derived from an EMBL/GenBank/DDBJ whole genome shotgun (WGS) entry which is preliminary data.</text>
</comment>
<evidence type="ECO:0000256" key="9">
    <source>
        <dbReference type="PIRSR" id="PIRSR602401-1"/>
    </source>
</evidence>
<dbReference type="PRINTS" id="PR00385">
    <property type="entry name" value="P450"/>
</dbReference>
<dbReference type="Proteomes" id="UP000297299">
    <property type="component" value="Unassembled WGS sequence"/>
</dbReference>
<feature type="transmembrane region" description="Helical" evidence="11">
    <location>
        <begin position="6"/>
        <end position="26"/>
    </location>
</feature>
<name>A0A4Y8CGI6_9HELO</name>
<evidence type="ECO:0008006" key="14">
    <source>
        <dbReference type="Google" id="ProtNLM"/>
    </source>
</evidence>
<accession>A0A4Y8CGI6</accession>
<evidence type="ECO:0000256" key="11">
    <source>
        <dbReference type="SAM" id="Phobius"/>
    </source>
</evidence>
<dbReference type="STRING" id="38488.A0A4Y8CGI6"/>
<protein>
    <recommendedName>
        <fullName evidence="14">Cytochrome P450 monooxygenase</fullName>
    </recommendedName>
</protein>
<comment type="cofactor">
    <cofactor evidence="1 9">
        <name>heme</name>
        <dbReference type="ChEBI" id="CHEBI:30413"/>
    </cofactor>
</comment>
<evidence type="ECO:0000256" key="10">
    <source>
        <dbReference type="RuleBase" id="RU000461"/>
    </source>
</evidence>
<evidence type="ECO:0000256" key="6">
    <source>
        <dbReference type="ARBA" id="ARBA00023004"/>
    </source>
</evidence>
<dbReference type="InterPro" id="IPR050121">
    <property type="entry name" value="Cytochrome_P450_monoxygenase"/>
</dbReference>
<keyword evidence="11" id="KW-0472">Membrane</keyword>
<gene>
    <name evidence="12" type="ORF">BOTCAL_0747g00020</name>
</gene>
<evidence type="ECO:0000256" key="3">
    <source>
        <dbReference type="ARBA" id="ARBA00022617"/>
    </source>
</evidence>
<evidence type="ECO:0000256" key="2">
    <source>
        <dbReference type="ARBA" id="ARBA00010617"/>
    </source>
</evidence>
<dbReference type="GO" id="GO:0005506">
    <property type="term" value="F:iron ion binding"/>
    <property type="evidence" value="ECO:0007669"/>
    <property type="project" value="InterPro"/>
</dbReference>
<feature type="binding site" description="axial binding residue" evidence="9">
    <location>
        <position position="436"/>
    </location>
    <ligand>
        <name>heme</name>
        <dbReference type="ChEBI" id="CHEBI:30413"/>
    </ligand>
    <ligandPart>
        <name>Fe</name>
        <dbReference type="ChEBI" id="CHEBI:18248"/>
    </ligandPart>
</feature>
<keyword evidence="13" id="KW-1185">Reference proteome</keyword>
<evidence type="ECO:0000256" key="4">
    <source>
        <dbReference type="ARBA" id="ARBA00022723"/>
    </source>
</evidence>
<keyword evidence="3 9" id="KW-0349">Heme</keyword>
<dbReference type="PRINTS" id="PR00463">
    <property type="entry name" value="EP450I"/>
</dbReference>
<dbReference type="Gene3D" id="1.10.630.10">
    <property type="entry name" value="Cytochrome P450"/>
    <property type="match status" value="1"/>
</dbReference>
<evidence type="ECO:0000313" key="12">
    <source>
        <dbReference type="EMBL" id="TEY32156.1"/>
    </source>
</evidence>
<dbReference type="GO" id="GO:0004497">
    <property type="term" value="F:monooxygenase activity"/>
    <property type="evidence" value="ECO:0007669"/>
    <property type="project" value="UniProtKB-KW"/>
</dbReference>
<evidence type="ECO:0000256" key="8">
    <source>
        <dbReference type="ARBA" id="ARBA00023033"/>
    </source>
</evidence>
<keyword evidence="7" id="KW-0843">Virulence</keyword>
<evidence type="ECO:0000313" key="13">
    <source>
        <dbReference type="Proteomes" id="UP000297299"/>
    </source>
</evidence>
<keyword evidence="5 10" id="KW-0560">Oxidoreductase</keyword>
<dbReference type="PANTHER" id="PTHR24305">
    <property type="entry name" value="CYTOCHROME P450"/>
    <property type="match status" value="1"/>
</dbReference>
<dbReference type="InterPro" id="IPR002401">
    <property type="entry name" value="Cyt_P450_E_grp-I"/>
</dbReference>
<dbReference type="EMBL" id="PHWZ01000743">
    <property type="protein sequence ID" value="TEY32156.1"/>
    <property type="molecule type" value="Genomic_DNA"/>
</dbReference>
<keyword evidence="11" id="KW-1133">Transmembrane helix</keyword>
<dbReference type="InterPro" id="IPR036396">
    <property type="entry name" value="Cyt_P450_sf"/>
</dbReference>
<dbReference type="AlphaFoldDB" id="A0A4Y8CGI6"/>
<dbReference type="PROSITE" id="PS00086">
    <property type="entry name" value="CYTOCHROME_P450"/>
    <property type="match status" value="1"/>
</dbReference>
<keyword evidence="11" id="KW-0812">Transmembrane</keyword>
<organism evidence="12 13">
    <name type="scientific">Botryotinia calthae</name>
    <dbReference type="NCBI Taxonomy" id="38488"/>
    <lineage>
        <taxon>Eukaryota</taxon>
        <taxon>Fungi</taxon>
        <taxon>Dikarya</taxon>
        <taxon>Ascomycota</taxon>
        <taxon>Pezizomycotina</taxon>
        <taxon>Leotiomycetes</taxon>
        <taxon>Helotiales</taxon>
        <taxon>Sclerotiniaceae</taxon>
        <taxon>Botryotinia</taxon>
    </lineage>
</organism>
<evidence type="ECO:0000256" key="5">
    <source>
        <dbReference type="ARBA" id="ARBA00023002"/>
    </source>
</evidence>
<dbReference type="InterPro" id="IPR017972">
    <property type="entry name" value="Cyt_P450_CS"/>
</dbReference>
<evidence type="ECO:0000256" key="7">
    <source>
        <dbReference type="ARBA" id="ARBA00023026"/>
    </source>
</evidence>
<keyword evidence="8 10" id="KW-0503">Monooxygenase</keyword>
<dbReference type="GO" id="GO:0016705">
    <property type="term" value="F:oxidoreductase activity, acting on paired donors, with incorporation or reduction of molecular oxygen"/>
    <property type="evidence" value="ECO:0007669"/>
    <property type="project" value="InterPro"/>
</dbReference>